<evidence type="ECO:0000313" key="2">
    <source>
        <dbReference type="EMBL" id="KAG6443205.1"/>
    </source>
</evidence>
<comment type="caution">
    <text evidence="2">The sequence shown here is derived from an EMBL/GenBank/DDBJ whole genome shotgun (WGS) entry which is preliminary data.</text>
</comment>
<gene>
    <name evidence="2" type="ORF">O3G_MSEX002720</name>
</gene>
<accession>A0A921YPU6</accession>
<organism evidence="2 3">
    <name type="scientific">Manduca sexta</name>
    <name type="common">Tobacco hawkmoth</name>
    <name type="synonym">Tobacco hornworm</name>
    <dbReference type="NCBI Taxonomy" id="7130"/>
    <lineage>
        <taxon>Eukaryota</taxon>
        <taxon>Metazoa</taxon>
        <taxon>Ecdysozoa</taxon>
        <taxon>Arthropoda</taxon>
        <taxon>Hexapoda</taxon>
        <taxon>Insecta</taxon>
        <taxon>Pterygota</taxon>
        <taxon>Neoptera</taxon>
        <taxon>Endopterygota</taxon>
        <taxon>Lepidoptera</taxon>
        <taxon>Glossata</taxon>
        <taxon>Ditrysia</taxon>
        <taxon>Bombycoidea</taxon>
        <taxon>Sphingidae</taxon>
        <taxon>Sphinginae</taxon>
        <taxon>Sphingini</taxon>
        <taxon>Manduca</taxon>
    </lineage>
</organism>
<reference evidence="2" key="1">
    <citation type="journal article" date="2016" name="Insect Biochem. Mol. Biol.">
        <title>Multifaceted biological insights from a draft genome sequence of the tobacco hornworm moth, Manduca sexta.</title>
        <authorList>
            <person name="Kanost M.R."/>
            <person name="Arrese E.L."/>
            <person name="Cao X."/>
            <person name="Chen Y.R."/>
            <person name="Chellapilla S."/>
            <person name="Goldsmith M.R."/>
            <person name="Grosse-Wilde E."/>
            <person name="Heckel D.G."/>
            <person name="Herndon N."/>
            <person name="Jiang H."/>
            <person name="Papanicolaou A."/>
            <person name="Qu J."/>
            <person name="Soulages J.L."/>
            <person name="Vogel H."/>
            <person name="Walters J."/>
            <person name="Waterhouse R.M."/>
            <person name="Ahn S.J."/>
            <person name="Almeida F.C."/>
            <person name="An C."/>
            <person name="Aqrawi P."/>
            <person name="Bretschneider A."/>
            <person name="Bryant W.B."/>
            <person name="Bucks S."/>
            <person name="Chao H."/>
            <person name="Chevignon G."/>
            <person name="Christen J.M."/>
            <person name="Clarke D.F."/>
            <person name="Dittmer N.T."/>
            <person name="Ferguson L.C.F."/>
            <person name="Garavelou S."/>
            <person name="Gordon K.H.J."/>
            <person name="Gunaratna R.T."/>
            <person name="Han Y."/>
            <person name="Hauser F."/>
            <person name="He Y."/>
            <person name="Heidel-Fischer H."/>
            <person name="Hirsh A."/>
            <person name="Hu Y."/>
            <person name="Jiang H."/>
            <person name="Kalra D."/>
            <person name="Klinner C."/>
            <person name="Konig C."/>
            <person name="Kovar C."/>
            <person name="Kroll A.R."/>
            <person name="Kuwar S.S."/>
            <person name="Lee S.L."/>
            <person name="Lehman R."/>
            <person name="Li K."/>
            <person name="Li Z."/>
            <person name="Liang H."/>
            <person name="Lovelace S."/>
            <person name="Lu Z."/>
            <person name="Mansfield J.H."/>
            <person name="McCulloch K.J."/>
            <person name="Mathew T."/>
            <person name="Morton B."/>
            <person name="Muzny D.M."/>
            <person name="Neunemann D."/>
            <person name="Ongeri F."/>
            <person name="Pauchet Y."/>
            <person name="Pu L.L."/>
            <person name="Pyrousis I."/>
            <person name="Rao X.J."/>
            <person name="Redding A."/>
            <person name="Roesel C."/>
            <person name="Sanchez-Gracia A."/>
            <person name="Schaack S."/>
            <person name="Shukla A."/>
            <person name="Tetreau G."/>
            <person name="Wang Y."/>
            <person name="Xiong G.H."/>
            <person name="Traut W."/>
            <person name="Walsh T.K."/>
            <person name="Worley K.C."/>
            <person name="Wu D."/>
            <person name="Wu W."/>
            <person name="Wu Y.Q."/>
            <person name="Zhang X."/>
            <person name="Zou Z."/>
            <person name="Zucker H."/>
            <person name="Briscoe A.D."/>
            <person name="Burmester T."/>
            <person name="Clem R.J."/>
            <person name="Feyereisen R."/>
            <person name="Grimmelikhuijzen C.J.P."/>
            <person name="Hamodrakas S.J."/>
            <person name="Hansson B.S."/>
            <person name="Huguet E."/>
            <person name="Jermiin L.S."/>
            <person name="Lan Q."/>
            <person name="Lehman H.K."/>
            <person name="Lorenzen M."/>
            <person name="Merzendorfer H."/>
            <person name="Michalopoulos I."/>
            <person name="Morton D.B."/>
            <person name="Muthukrishnan S."/>
            <person name="Oakeshott J.G."/>
            <person name="Palmer W."/>
            <person name="Park Y."/>
            <person name="Passarelli A.L."/>
            <person name="Rozas J."/>
            <person name="Schwartz L.M."/>
            <person name="Smith W."/>
            <person name="Southgate A."/>
            <person name="Vilcinskas A."/>
            <person name="Vogt R."/>
            <person name="Wang P."/>
            <person name="Werren J."/>
            <person name="Yu X.Q."/>
            <person name="Zhou J.J."/>
            <person name="Brown S.J."/>
            <person name="Scherer S.E."/>
            <person name="Richards S."/>
            <person name="Blissard G.W."/>
        </authorList>
    </citation>
    <scope>NUCLEOTIDE SEQUENCE</scope>
</reference>
<evidence type="ECO:0000256" key="1">
    <source>
        <dbReference type="SAM" id="MobiDB-lite"/>
    </source>
</evidence>
<dbReference type="AlphaFoldDB" id="A0A921YPU6"/>
<dbReference type="Proteomes" id="UP000791440">
    <property type="component" value="Unassembled WGS sequence"/>
</dbReference>
<proteinExistence type="predicted"/>
<reference evidence="2" key="2">
    <citation type="submission" date="2020-12" db="EMBL/GenBank/DDBJ databases">
        <authorList>
            <person name="Kanost M."/>
        </authorList>
    </citation>
    <scope>NUCLEOTIDE SEQUENCE</scope>
</reference>
<sequence>MNQKEPIFSSTMKKQLPPAIIGVLERLEILSRLSISADSARVQQVCLVASLKSHGARKNSAKSGNLLAGPMTARCGRASVRGRRGPLPRARPTAGLQPASRPLADKRYC</sequence>
<protein>
    <submittedName>
        <fullName evidence="2">Uncharacterized protein</fullName>
    </submittedName>
</protein>
<name>A0A921YPU6_MANSE</name>
<evidence type="ECO:0000313" key="3">
    <source>
        <dbReference type="Proteomes" id="UP000791440"/>
    </source>
</evidence>
<dbReference type="EMBL" id="JH668300">
    <property type="protein sequence ID" value="KAG6443205.1"/>
    <property type="molecule type" value="Genomic_DNA"/>
</dbReference>
<keyword evidence="3" id="KW-1185">Reference proteome</keyword>
<feature type="region of interest" description="Disordered" evidence="1">
    <location>
        <begin position="77"/>
        <end position="109"/>
    </location>
</feature>